<feature type="transmembrane region" description="Helical" evidence="2">
    <location>
        <begin position="117"/>
        <end position="142"/>
    </location>
</feature>
<dbReference type="EMBL" id="CAJNNW010036275">
    <property type="protein sequence ID" value="CAE8733051.1"/>
    <property type="molecule type" value="Genomic_DNA"/>
</dbReference>
<gene>
    <name evidence="3" type="ORF">PGLA2088_LOCUS46657</name>
</gene>
<feature type="transmembrane region" description="Helical" evidence="2">
    <location>
        <begin position="475"/>
        <end position="494"/>
    </location>
</feature>
<feature type="region of interest" description="Disordered" evidence="1">
    <location>
        <begin position="1061"/>
        <end position="1082"/>
    </location>
</feature>
<keyword evidence="2" id="KW-0472">Membrane</keyword>
<evidence type="ECO:0000256" key="2">
    <source>
        <dbReference type="SAM" id="Phobius"/>
    </source>
</evidence>
<feature type="region of interest" description="Disordered" evidence="1">
    <location>
        <begin position="61"/>
        <end position="83"/>
    </location>
</feature>
<feature type="transmembrane region" description="Helical" evidence="2">
    <location>
        <begin position="871"/>
        <end position="890"/>
    </location>
</feature>
<evidence type="ECO:0000313" key="4">
    <source>
        <dbReference type="Proteomes" id="UP000626109"/>
    </source>
</evidence>
<dbReference type="AlphaFoldDB" id="A0A813LLP7"/>
<proteinExistence type="predicted"/>
<evidence type="ECO:0000256" key="1">
    <source>
        <dbReference type="SAM" id="MobiDB-lite"/>
    </source>
</evidence>
<feature type="transmembrane region" description="Helical" evidence="2">
    <location>
        <begin position="444"/>
        <end position="463"/>
    </location>
</feature>
<name>A0A813LLP7_POLGL</name>
<dbReference type="Proteomes" id="UP000626109">
    <property type="component" value="Unassembled WGS sequence"/>
</dbReference>
<organism evidence="3 4">
    <name type="scientific">Polarella glacialis</name>
    <name type="common">Dinoflagellate</name>
    <dbReference type="NCBI Taxonomy" id="89957"/>
    <lineage>
        <taxon>Eukaryota</taxon>
        <taxon>Sar</taxon>
        <taxon>Alveolata</taxon>
        <taxon>Dinophyceae</taxon>
        <taxon>Suessiales</taxon>
        <taxon>Suessiaceae</taxon>
        <taxon>Polarella</taxon>
    </lineage>
</organism>
<feature type="transmembrane region" description="Helical" evidence="2">
    <location>
        <begin position="394"/>
        <end position="416"/>
    </location>
</feature>
<keyword evidence="2" id="KW-0812">Transmembrane</keyword>
<feature type="transmembrane region" description="Helical" evidence="2">
    <location>
        <begin position="514"/>
        <end position="535"/>
    </location>
</feature>
<feature type="transmembrane region" description="Helical" evidence="2">
    <location>
        <begin position="845"/>
        <end position="865"/>
    </location>
</feature>
<protein>
    <submittedName>
        <fullName evidence="3">Uncharacterized protein</fullName>
    </submittedName>
</protein>
<keyword evidence="2" id="KW-1133">Transmembrane helix</keyword>
<sequence>MASSSADDEETSGDETTDSQEDSVCALRGLIRGISPGVALLQAMAVPVQVMLGRTHSESASVALNPNSESEEPLAGPSSNDSRPAMFGSLGKEFRWLMNRSVQHRRVHRSFWSNFSMAFWVGFWVALWSLPCYSIICLRLVFGETALLRSFGDSAWPHTWCNVSLLGNSSHDSNLDVRSCQRFGAEDAFELQYTQSFGSSPYPPLKGKSCGLYLGLRYVGHYKRFWVGNGRFGEFPELDETPGKFVKPANGTDADEAFAMECKQQCEMDVECRKWTFFIQSPSTGGVCYFLRSTASASGFTSDWRNYFGGLCQVELARPFECDAAMFGRMRNIAPWNQVPDIVAWDETMAAWGTDPRSDLWCGLLPETYMDSWPNVVQMVIFSVFRGTGTTMMLSWQGVSGTSFACLNMLVMMYIYPHGGSGHVCQENEPGQCVQGEIVRDDPAYSDLFCWLDTFGVLFLFLLSGSQINTIKFGMSWHIFFMMNFMNPAIGATPGKIPSIIPGLYLDNPCVETFITSVAGGLLAVLATFVPFPLLNARNAFNELDSQTASIGQIWRESVVYFCGTQRSAKCVQIETRIDTLVTTSSHVQASLEDAWWESAILGRREDTRQLLLTMRENLRDMLDMLYAVKTCILQEDFQGQHQDFCEPLRPIMESMVGEALTLAELCVNSAWDSQVPETLIQALETSVGKVRRLQKELVAAYQQNYSRTSRHNDLLDESILVFALSFTARKSADLAGLVTSRHRQQQALEAGGIGCLLRARQVWSALLRKLWTSFLSTWSPSVLLECDHIKFAVRNYIAITLCFVMGVYFHGYVFDRYSPIMASTLALLISKYKNSAFTNNVQRLLGVTLGKVLPILILAALSHLECNSKARTVAHFFAIWIYIVVFMFMHFTSPQWSLVGCFIAAFGVYPLLVPCSSTMGNDDVFKTRYSEIGQVTLAIVVQMVIDAILLRHTPRDVAVHQTAKLGEALALATKSIFESDLPGVQAAAEEARRRLVMAEGLLVEVDPKLRVMEGLDSPFKLDLYTSVLGIAGHMLTDLNLLIVAVKDWTPNESVRRTDLQEMSDQGLDLQPSPARRLSRQISPGPNLSRLSSLHTLSGKGILDVLCGPSFAESHQKEIMASVDTIVHALLAILAHKTEEPILEPSVIALEHIRMARLEEVNLHLLDSARSAFFDDLNQSLSASDEQCELTNNFGARLNVAMRALMSLLQNFSELHQRCLKEKIF</sequence>
<reference evidence="3" key="1">
    <citation type="submission" date="2021-02" db="EMBL/GenBank/DDBJ databases">
        <authorList>
            <person name="Dougan E. K."/>
            <person name="Rhodes N."/>
            <person name="Thang M."/>
            <person name="Chan C."/>
        </authorList>
    </citation>
    <scope>NUCLEOTIDE SEQUENCE</scope>
</reference>
<comment type="caution">
    <text evidence="3">The sequence shown here is derived from an EMBL/GenBank/DDBJ whole genome shotgun (WGS) entry which is preliminary data.</text>
</comment>
<feature type="transmembrane region" description="Helical" evidence="2">
    <location>
        <begin position="897"/>
        <end position="913"/>
    </location>
</feature>
<feature type="transmembrane region" description="Helical" evidence="2">
    <location>
        <begin position="792"/>
        <end position="811"/>
    </location>
</feature>
<evidence type="ECO:0000313" key="3">
    <source>
        <dbReference type="EMBL" id="CAE8733051.1"/>
    </source>
</evidence>
<accession>A0A813LLP7</accession>
<feature type="region of interest" description="Disordered" evidence="1">
    <location>
        <begin position="1"/>
        <end position="21"/>
    </location>
</feature>